<dbReference type="EMBL" id="CP012036">
    <property type="protein sequence ID" value="ALF52047.1"/>
    <property type="molecule type" value="Genomic_DNA"/>
</dbReference>
<reference evidence="2 3" key="2">
    <citation type="journal article" date="2016" name="Genome Announc.">
        <title>Draft Genome Sequence of the N2-Fixing Cyanobacterium Nostoc piscinale CENA21, Isolated from the Brazilian Amazon Floodplain.</title>
        <authorList>
            <person name="Leao T."/>
            <person name="Guimaraes P.I."/>
            <person name="de Melo A.G."/>
            <person name="Ramos R.T."/>
            <person name="Leao P.N."/>
            <person name="Silva A."/>
            <person name="Fiore M.F."/>
            <person name="Schneider M.P."/>
        </authorList>
    </citation>
    <scope>NUCLEOTIDE SEQUENCE [LARGE SCALE GENOMIC DNA]</scope>
    <source>
        <strain evidence="2 3">CENA21</strain>
    </source>
</reference>
<evidence type="ECO:0000313" key="2">
    <source>
        <dbReference type="EMBL" id="ALF52047.1"/>
    </source>
</evidence>
<dbReference type="RefSeq" id="WP_062288217.1">
    <property type="nucleotide sequence ID" value="NZ_CP012036.1"/>
</dbReference>
<dbReference type="STRING" id="224013.ACX27_02950"/>
<dbReference type="AlphaFoldDB" id="A0A0M3V4J5"/>
<evidence type="ECO:0000313" key="3">
    <source>
        <dbReference type="Proteomes" id="UP000062645"/>
    </source>
</evidence>
<dbReference type="KEGG" id="npz:ACX27_02950"/>
<name>A0A0M3V4J5_9NOSO</name>
<accession>A0A0M3V4J5</accession>
<dbReference type="Proteomes" id="UP000062645">
    <property type="component" value="Chromosome"/>
</dbReference>
<evidence type="ECO:0000256" key="1">
    <source>
        <dbReference type="SAM" id="MobiDB-lite"/>
    </source>
</evidence>
<organism evidence="2 3">
    <name type="scientific">Nostoc piscinale CENA21</name>
    <dbReference type="NCBI Taxonomy" id="224013"/>
    <lineage>
        <taxon>Bacteria</taxon>
        <taxon>Bacillati</taxon>
        <taxon>Cyanobacteriota</taxon>
        <taxon>Cyanophyceae</taxon>
        <taxon>Nostocales</taxon>
        <taxon>Nostocaceae</taxon>
        <taxon>Nostoc</taxon>
    </lineage>
</organism>
<gene>
    <name evidence="2" type="ORF">ACX27_02950</name>
</gene>
<dbReference type="OrthoDB" id="467582at2"/>
<dbReference type="PATRIC" id="fig|224013.5.peg.712"/>
<proteinExistence type="predicted"/>
<protein>
    <submittedName>
        <fullName evidence="2">Uncharacterized protein</fullName>
    </submittedName>
</protein>
<reference evidence="3" key="1">
    <citation type="submission" date="2015-07" db="EMBL/GenBank/DDBJ databases">
        <title>Genome Of Nitrogen-Fixing Cyanobacterium Nostoc piscinale CENA21 From Solimoes/Amazon River Floodplain Sediments And Comparative Genomics To Uncover Biosynthetic Natural Products Potential.</title>
        <authorList>
            <person name="Leao T.F."/>
            <person name="Leao P.N."/>
            <person name="Guimaraes P.I."/>
            <person name="de Melo A.G.C."/>
            <person name="Ramos R.T.J."/>
            <person name="Silva A."/>
            <person name="Fiore M.F."/>
            <person name="Schneider M.P.C."/>
        </authorList>
    </citation>
    <scope>NUCLEOTIDE SEQUENCE [LARGE SCALE GENOMIC DNA]</scope>
    <source>
        <strain evidence="3">CENA21</strain>
    </source>
</reference>
<feature type="region of interest" description="Disordered" evidence="1">
    <location>
        <begin position="1"/>
        <end position="26"/>
    </location>
</feature>
<feature type="compositionally biased region" description="Low complexity" evidence="1">
    <location>
        <begin position="1"/>
        <end position="19"/>
    </location>
</feature>
<keyword evidence="3" id="KW-1185">Reference proteome</keyword>
<sequence length="136" mass="15678">MNAFQPSRQPLQPIQQPRTTPRPKRHLRQRSHQIMAIETTFKIGVNLAILGAAASALTQLLPYHWSQQERLREVRTEVKIMEGRVSTLQAEFVRNFDPRQTKTIAEQQGYRFAPNQRPIVLVNQDGKEIDVINSLP</sequence>